<dbReference type="EMBL" id="HAEJ01003095">
    <property type="protein sequence ID" value="SBS43552.1"/>
    <property type="molecule type" value="Transcribed_RNA"/>
</dbReference>
<feature type="non-terminal residue" evidence="1">
    <location>
        <position position="1"/>
    </location>
</feature>
<name>A0A1A8U875_NOTFU</name>
<proteinExistence type="predicted"/>
<accession>A0A1A8U875</accession>
<protein>
    <submittedName>
        <fullName evidence="1">Uncharacterized protein</fullName>
    </submittedName>
</protein>
<reference evidence="1" key="1">
    <citation type="submission" date="2016-05" db="EMBL/GenBank/DDBJ databases">
        <authorList>
            <person name="Lavstsen T."/>
            <person name="Jespersen J.S."/>
        </authorList>
    </citation>
    <scope>NUCLEOTIDE SEQUENCE</scope>
    <source>
        <tissue evidence="1">Brain</tissue>
    </source>
</reference>
<feature type="non-terminal residue" evidence="1">
    <location>
        <position position="85"/>
    </location>
</feature>
<sequence length="85" mass="9862">QETHLNNKEHEKLKCLGFKQIYYSSYGQRRARGVAILIGNKTNFQLTQQIGDRKGRYVMVVGQIDHEPVTLLNVYRPPGNDQEFI</sequence>
<dbReference type="SUPFAM" id="SSF56219">
    <property type="entry name" value="DNase I-like"/>
    <property type="match status" value="1"/>
</dbReference>
<gene>
    <name evidence="1" type="primary">Nfu_g_1_013331</name>
</gene>
<organism evidence="1">
    <name type="scientific">Nothobranchius furzeri</name>
    <name type="common">Turquoise killifish</name>
    <dbReference type="NCBI Taxonomy" id="105023"/>
    <lineage>
        <taxon>Eukaryota</taxon>
        <taxon>Metazoa</taxon>
        <taxon>Chordata</taxon>
        <taxon>Craniata</taxon>
        <taxon>Vertebrata</taxon>
        <taxon>Euteleostomi</taxon>
        <taxon>Actinopterygii</taxon>
        <taxon>Neopterygii</taxon>
        <taxon>Teleostei</taxon>
        <taxon>Neoteleostei</taxon>
        <taxon>Acanthomorphata</taxon>
        <taxon>Ovalentaria</taxon>
        <taxon>Atherinomorphae</taxon>
        <taxon>Cyprinodontiformes</taxon>
        <taxon>Nothobranchiidae</taxon>
        <taxon>Nothobranchius</taxon>
    </lineage>
</organism>
<evidence type="ECO:0000313" key="1">
    <source>
        <dbReference type="EMBL" id="SBS43552.1"/>
    </source>
</evidence>
<dbReference type="InterPro" id="IPR036691">
    <property type="entry name" value="Endo/exonu/phosph_ase_sf"/>
</dbReference>
<dbReference type="Gene3D" id="3.60.10.10">
    <property type="entry name" value="Endonuclease/exonuclease/phosphatase"/>
    <property type="match status" value="1"/>
</dbReference>
<dbReference type="AlphaFoldDB" id="A0A1A8U875"/>
<reference evidence="1" key="2">
    <citation type="submission" date="2016-06" db="EMBL/GenBank/DDBJ databases">
        <title>The genome of a short-lived fish provides insights into sex chromosome evolution and the genetic control of aging.</title>
        <authorList>
            <person name="Reichwald K."/>
            <person name="Felder M."/>
            <person name="Petzold A."/>
            <person name="Koch P."/>
            <person name="Groth M."/>
            <person name="Platzer M."/>
        </authorList>
    </citation>
    <scope>NUCLEOTIDE SEQUENCE</scope>
    <source>
        <tissue evidence="1">Brain</tissue>
    </source>
</reference>